<dbReference type="InterPro" id="IPR011706">
    <property type="entry name" value="Cu-oxidase_C"/>
</dbReference>
<dbReference type="PANTHER" id="PTHR11709:SF361">
    <property type="entry name" value="IRON TRANSPORT MULTICOPPER OXIDASE FET3"/>
    <property type="match status" value="1"/>
</dbReference>
<dbReference type="InterPro" id="IPR008972">
    <property type="entry name" value="Cupredoxin"/>
</dbReference>
<dbReference type="AlphaFoldDB" id="A0A1L0DA06"/>
<feature type="domain" description="Plastocyanin-like" evidence="11">
    <location>
        <begin position="371"/>
        <end position="511"/>
    </location>
</feature>
<dbReference type="InterPro" id="IPR033138">
    <property type="entry name" value="Cu_oxidase_CS"/>
</dbReference>
<evidence type="ECO:0000256" key="6">
    <source>
        <dbReference type="ARBA" id="ARBA00023002"/>
    </source>
</evidence>
<dbReference type="PROSITE" id="PS00080">
    <property type="entry name" value="MULTICOPPER_OXIDASE2"/>
    <property type="match status" value="1"/>
</dbReference>
<dbReference type="InterPro" id="IPR044130">
    <property type="entry name" value="CuRO_2_Fet3-like"/>
</dbReference>
<keyword evidence="4" id="KW-0479">Metal-binding</keyword>
<dbReference type="Proteomes" id="UP000182259">
    <property type="component" value="Chromosome II"/>
</dbReference>
<evidence type="ECO:0000256" key="8">
    <source>
        <dbReference type="SAM" id="Phobius"/>
    </source>
</evidence>
<dbReference type="SUPFAM" id="SSF49503">
    <property type="entry name" value="Cupredoxins"/>
    <property type="match status" value="3"/>
</dbReference>
<feature type="signal peptide" evidence="9">
    <location>
        <begin position="1"/>
        <end position="18"/>
    </location>
</feature>
<keyword evidence="6" id="KW-0560">Oxidoreductase</keyword>
<sequence>MWWLQLVLWASVLSLVLAKTHEFHFNTSLIDANPDGTYQRKVIGINGQWPLPIIRVAKNDRVIIHLTNTMSDRNASLHFHGLFMKNQNSMDGPEHVTQCPIAPGTTFIYDFVVEQTGTYWYHLHLGSQYSDGLRGMFIVEEEDITDYPFTFDEQVPLSVSDWYHKDSLKIMKLFKSRYNPTGAEPIPQNSLFNETKNVTWTVQPDTTYYLRIVNMGMFVSQYLYIEGHTFTIVEIDGVYVEPVETDTLYIAVAQRYGVLLKTKKDPKDPVFRFVNVLDQPMLDVLPDDLQVISTNYVQYGDTDAEKPAPLKNGKGLFDKLVETLVPVDDFTLRPLDKQPLLDDHDYQIVLNFTMENLGDGVNYALFNGITYTAPKVPTLYTVLSSGDLATNPAIYGSNTNTFVLLHGEVVEIVLNNMDPGLHPFHLHGHTFQVISRSEGTEDESNPQIYDEKNPDHTRFPEHPMVRDTVMVNANGFIVLRFKAENPGVWFFHCHVDWHLEQGLAITLVEAPLEIQRDQKPVDVSHLAVCAANSIPTKGNAAGRAGVSDADWLDLTGENLQVKPLPEGFTTKGYVAMLACAAAALYGIFSIYQYGMEDINSDNAEHMVAKLYLLLEKYDLAETSTMLTLDSNGEQVANVSEE</sequence>
<keyword evidence="5 9" id="KW-0732">Signal</keyword>
<name>A0A1L0DA06_9ASCO</name>
<comment type="cofactor">
    <cofactor evidence="1">
        <name>Cu cation</name>
        <dbReference type="ChEBI" id="CHEBI:23378"/>
    </cofactor>
</comment>
<protein>
    <submittedName>
        <fullName evidence="13">CIC11C00000002709</fullName>
    </submittedName>
</protein>
<dbReference type="CDD" id="cd13851">
    <property type="entry name" value="CuRO_1_Fet3p"/>
    <property type="match status" value="1"/>
</dbReference>
<evidence type="ECO:0000259" key="10">
    <source>
        <dbReference type="Pfam" id="PF00394"/>
    </source>
</evidence>
<feature type="transmembrane region" description="Helical" evidence="8">
    <location>
        <begin position="572"/>
        <end position="591"/>
    </location>
</feature>
<gene>
    <name evidence="13" type="ORF">SAMEA4029009_CIC11G00000002709</name>
</gene>
<proteinExistence type="inferred from homology"/>
<dbReference type="Pfam" id="PF07732">
    <property type="entry name" value="Cu-oxidase_3"/>
    <property type="match status" value="1"/>
</dbReference>
<keyword evidence="8" id="KW-0472">Membrane</keyword>
<dbReference type="GO" id="GO:0004322">
    <property type="term" value="F:ferroxidase activity"/>
    <property type="evidence" value="ECO:0007669"/>
    <property type="project" value="TreeGrafter"/>
</dbReference>
<dbReference type="PROSITE" id="PS00079">
    <property type="entry name" value="MULTICOPPER_OXIDASE1"/>
    <property type="match status" value="1"/>
</dbReference>
<keyword evidence="3" id="KW-0408">Iron</keyword>
<dbReference type="InterPro" id="IPR002355">
    <property type="entry name" value="Cu_oxidase_Cu_BS"/>
</dbReference>
<evidence type="ECO:0000256" key="9">
    <source>
        <dbReference type="SAM" id="SignalP"/>
    </source>
</evidence>
<evidence type="ECO:0000256" key="2">
    <source>
        <dbReference type="ARBA" id="ARBA00010609"/>
    </source>
</evidence>
<accession>A0A1L0DA06</accession>
<keyword evidence="7" id="KW-0186">Copper</keyword>
<evidence type="ECO:0000256" key="5">
    <source>
        <dbReference type="ARBA" id="ARBA00022729"/>
    </source>
</evidence>
<keyword evidence="8" id="KW-0812">Transmembrane</keyword>
<evidence type="ECO:0000256" key="7">
    <source>
        <dbReference type="ARBA" id="ARBA00023008"/>
    </source>
</evidence>
<dbReference type="CDD" id="cd13899">
    <property type="entry name" value="CuRO_3_Fet3p"/>
    <property type="match status" value="1"/>
</dbReference>
<feature type="domain" description="Plastocyanin-like" evidence="12">
    <location>
        <begin position="31"/>
        <end position="142"/>
    </location>
</feature>
<dbReference type="EMBL" id="LT635765">
    <property type="protein sequence ID" value="SGZ52816.1"/>
    <property type="molecule type" value="Genomic_DNA"/>
</dbReference>
<dbReference type="InterPro" id="IPR001117">
    <property type="entry name" value="Cu-oxidase_2nd"/>
</dbReference>
<dbReference type="GO" id="GO:0010106">
    <property type="term" value="P:cellular response to iron ion starvation"/>
    <property type="evidence" value="ECO:0007669"/>
    <property type="project" value="TreeGrafter"/>
</dbReference>
<evidence type="ECO:0000259" key="12">
    <source>
        <dbReference type="Pfam" id="PF07732"/>
    </source>
</evidence>
<dbReference type="FunFam" id="2.60.40.420:FF:000024">
    <property type="entry name" value="FET5p Multicopper oxidase"/>
    <property type="match status" value="1"/>
</dbReference>
<dbReference type="GO" id="GO:0033215">
    <property type="term" value="P:reductive iron assimilation"/>
    <property type="evidence" value="ECO:0007669"/>
    <property type="project" value="TreeGrafter"/>
</dbReference>
<keyword evidence="8" id="KW-1133">Transmembrane helix</keyword>
<feature type="chain" id="PRO_5011978515" evidence="9">
    <location>
        <begin position="19"/>
        <end position="641"/>
    </location>
</feature>
<dbReference type="Pfam" id="PF00394">
    <property type="entry name" value="Cu-oxidase"/>
    <property type="match status" value="1"/>
</dbReference>
<dbReference type="Gene3D" id="2.60.40.420">
    <property type="entry name" value="Cupredoxins - blue copper proteins"/>
    <property type="match status" value="3"/>
</dbReference>
<dbReference type="GO" id="GO:0005507">
    <property type="term" value="F:copper ion binding"/>
    <property type="evidence" value="ECO:0007669"/>
    <property type="project" value="InterPro"/>
</dbReference>
<dbReference type="Pfam" id="PF07731">
    <property type="entry name" value="Cu-oxidase_2"/>
    <property type="match status" value="1"/>
</dbReference>
<dbReference type="CDD" id="cd13877">
    <property type="entry name" value="CuRO_2_Fet3p_like"/>
    <property type="match status" value="1"/>
</dbReference>
<organism evidence="13 14">
    <name type="scientific">Sungouiella intermedia</name>
    <dbReference type="NCBI Taxonomy" id="45354"/>
    <lineage>
        <taxon>Eukaryota</taxon>
        <taxon>Fungi</taxon>
        <taxon>Dikarya</taxon>
        <taxon>Ascomycota</taxon>
        <taxon>Saccharomycotina</taxon>
        <taxon>Pichiomycetes</taxon>
        <taxon>Metschnikowiaceae</taxon>
        <taxon>Sungouiella</taxon>
    </lineage>
</organism>
<keyword evidence="3" id="KW-0813">Transport</keyword>
<dbReference type="InterPro" id="IPR045087">
    <property type="entry name" value="Cu-oxidase_fam"/>
</dbReference>
<dbReference type="InterPro" id="IPR011707">
    <property type="entry name" value="Cu-oxidase-like_N"/>
</dbReference>
<feature type="domain" description="Plastocyanin-like" evidence="10">
    <location>
        <begin position="154"/>
        <end position="268"/>
    </location>
</feature>
<evidence type="ECO:0000313" key="14">
    <source>
        <dbReference type="Proteomes" id="UP000182259"/>
    </source>
</evidence>
<keyword evidence="3" id="KW-0406">Ion transport</keyword>
<evidence type="ECO:0000256" key="1">
    <source>
        <dbReference type="ARBA" id="ARBA00001935"/>
    </source>
</evidence>
<reference evidence="14" key="1">
    <citation type="submission" date="2016-10" db="EMBL/GenBank/DDBJ databases">
        <authorList>
            <person name="Geijer C."/>
            <person name="Jareborg N."/>
            <person name="Dainat J."/>
        </authorList>
    </citation>
    <scope>NUCLEOTIDE SEQUENCE [LARGE SCALE GENOMIC DNA]</scope>
    <source>
        <strain evidence="14">PYCC 4715</strain>
    </source>
</reference>
<comment type="similarity">
    <text evidence="2">Belongs to the multicopper oxidase family.</text>
</comment>
<evidence type="ECO:0000256" key="4">
    <source>
        <dbReference type="ARBA" id="ARBA00022723"/>
    </source>
</evidence>
<keyword evidence="3" id="KW-0410">Iron transport</keyword>
<evidence type="ECO:0000313" key="13">
    <source>
        <dbReference type="EMBL" id="SGZ52816.1"/>
    </source>
</evidence>
<evidence type="ECO:0000256" key="3">
    <source>
        <dbReference type="ARBA" id="ARBA00022496"/>
    </source>
</evidence>
<dbReference type="PANTHER" id="PTHR11709">
    <property type="entry name" value="MULTI-COPPER OXIDASE"/>
    <property type="match status" value="1"/>
</dbReference>
<evidence type="ECO:0000259" key="11">
    <source>
        <dbReference type="Pfam" id="PF07731"/>
    </source>
</evidence>